<comment type="caution">
    <text evidence="1">The sequence shown here is derived from an EMBL/GenBank/DDBJ whole genome shotgun (WGS) entry which is preliminary data.</text>
</comment>
<evidence type="ECO:0000313" key="1">
    <source>
        <dbReference type="EMBL" id="PHV69699.1"/>
    </source>
</evidence>
<name>A0AC61D8F2_9FIRM</name>
<reference evidence="1" key="1">
    <citation type="submission" date="2017-10" db="EMBL/GenBank/DDBJ databases">
        <title>Genome sequence of cellulolytic Lachnospiraceae bacterium XHS1971 isolated from hotspring sediment.</title>
        <authorList>
            <person name="Vasudevan G."/>
            <person name="Joshi A.J."/>
            <person name="Hivarkar S."/>
            <person name="Lanjekar V.B."/>
            <person name="Dhakephalkar P.K."/>
            <person name="Dagar S."/>
        </authorList>
    </citation>
    <scope>NUCLEOTIDE SEQUENCE</scope>
    <source>
        <strain evidence="1">XHS1971</strain>
    </source>
</reference>
<proteinExistence type="predicted"/>
<evidence type="ECO:0000313" key="2">
    <source>
        <dbReference type="Proteomes" id="UP000224460"/>
    </source>
</evidence>
<protein>
    <submittedName>
        <fullName evidence="1">MarR family transcriptional regulator</fullName>
    </submittedName>
</protein>
<dbReference type="EMBL" id="PEDL01000020">
    <property type="protein sequence ID" value="PHV69699.1"/>
    <property type="molecule type" value="Genomic_DNA"/>
</dbReference>
<keyword evidence="2" id="KW-1185">Reference proteome</keyword>
<dbReference type="Proteomes" id="UP000224460">
    <property type="component" value="Unassembled WGS sequence"/>
</dbReference>
<accession>A0AC61D8F2</accession>
<gene>
    <name evidence="1" type="ORF">CS063_14475</name>
</gene>
<organism evidence="1 2">
    <name type="scientific">Sporanaerobium hydrogeniformans</name>
    <dbReference type="NCBI Taxonomy" id="3072179"/>
    <lineage>
        <taxon>Bacteria</taxon>
        <taxon>Bacillati</taxon>
        <taxon>Bacillota</taxon>
        <taxon>Clostridia</taxon>
        <taxon>Lachnospirales</taxon>
        <taxon>Lachnospiraceae</taxon>
        <taxon>Sporanaerobium</taxon>
    </lineage>
</organism>
<sequence length="142" mass="16410">MQEEMRLGILLKMVNNVFERSFNTQIAKINLTAAQCDILGFLHANEDKEINPIDIERQFKLKRPTVTGLLKRLEAKGFIQLMPSSKDNRYKQIVLTDKAQTHQQEMLAGLAEMENRLYKGISEEEKQLLAHLLNKMLKNISL</sequence>